<accession>A0A803Q7W7</accession>
<feature type="compositionally biased region" description="Acidic residues" evidence="1">
    <location>
        <begin position="89"/>
        <end position="109"/>
    </location>
</feature>
<reference evidence="2" key="2">
    <citation type="submission" date="2021-03" db="UniProtKB">
        <authorList>
            <consortium name="EnsemblPlants"/>
        </authorList>
    </citation>
    <scope>IDENTIFICATION</scope>
</reference>
<protein>
    <submittedName>
        <fullName evidence="2">Uncharacterized protein</fullName>
    </submittedName>
</protein>
<name>A0A803Q7W7_CANSA</name>
<dbReference type="AlphaFoldDB" id="A0A803Q7W7"/>
<evidence type="ECO:0000313" key="3">
    <source>
        <dbReference type="Proteomes" id="UP000596661"/>
    </source>
</evidence>
<sequence>MAKDKLSSLSENLSEAEKASAEAQKVLVGQKESLAKEIKVLTGQVKKAFLSGSYQSSFKLYSEFKEGKSATWNLDEFFARCFEFKKDEDLVDSSSESDEGSEGEDDDRA</sequence>
<proteinExistence type="predicted"/>
<dbReference type="EMBL" id="UZAU01000705">
    <property type="status" value="NOT_ANNOTATED_CDS"/>
    <property type="molecule type" value="Genomic_DNA"/>
</dbReference>
<evidence type="ECO:0000256" key="1">
    <source>
        <dbReference type="SAM" id="MobiDB-lite"/>
    </source>
</evidence>
<dbReference type="Gramene" id="evm.model.08.1190">
    <property type="protein sequence ID" value="cds.evm.model.08.1190"/>
    <property type="gene ID" value="evm.TU.08.1190"/>
</dbReference>
<dbReference type="Proteomes" id="UP000596661">
    <property type="component" value="Chromosome 8"/>
</dbReference>
<keyword evidence="3" id="KW-1185">Reference proteome</keyword>
<reference evidence="2" key="1">
    <citation type="submission" date="2018-11" db="EMBL/GenBank/DDBJ databases">
        <authorList>
            <person name="Grassa J C."/>
        </authorList>
    </citation>
    <scope>NUCLEOTIDE SEQUENCE [LARGE SCALE GENOMIC DNA]</scope>
</reference>
<organism evidence="2 3">
    <name type="scientific">Cannabis sativa</name>
    <name type="common">Hemp</name>
    <name type="synonym">Marijuana</name>
    <dbReference type="NCBI Taxonomy" id="3483"/>
    <lineage>
        <taxon>Eukaryota</taxon>
        <taxon>Viridiplantae</taxon>
        <taxon>Streptophyta</taxon>
        <taxon>Embryophyta</taxon>
        <taxon>Tracheophyta</taxon>
        <taxon>Spermatophyta</taxon>
        <taxon>Magnoliopsida</taxon>
        <taxon>eudicotyledons</taxon>
        <taxon>Gunneridae</taxon>
        <taxon>Pentapetalae</taxon>
        <taxon>rosids</taxon>
        <taxon>fabids</taxon>
        <taxon>Rosales</taxon>
        <taxon>Cannabaceae</taxon>
        <taxon>Cannabis</taxon>
    </lineage>
</organism>
<feature type="region of interest" description="Disordered" evidence="1">
    <location>
        <begin position="88"/>
        <end position="109"/>
    </location>
</feature>
<evidence type="ECO:0000313" key="2">
    <source>
        <dbReference type="EnsemblPlants" id="cds.evm.model.08.1190"/>
    </source>
</evidence>
<dbReference type="EnsemblPlants" id="evm.model.08.1190">
    <property type="protein sequence ID" value="cds.evm.model.08.1190"/>
    <property type="gene ID" value="evm.TU.08.1190"/>
</dbReference>